<dbReference type="OrthoDB" id="7362394at2"/>
<organism evidence="2 3">
    <name type="scientific">Skermanella stibiiresistens SB22</name>
    <dbReference type="NCBI Taxonomy" id="1385369"/>
    <lineage>
        <taxon>Bacteria</taxon>
        <taxon>Pseudomonadati</taxon>
        <taxon>Pseudomonadota</taxon>
        <taxon>Alphaproteobacteria</taxon>
        <taxon>Rhodospirillales</taxon>
        <taxon>Azospirillaceae</taxon>
        <taxon>Skermanella</taxon>
    </lineage>
</organism>
<evidence type="ECO:0000313" key="3">
    <source>
        <dbReference type="Proteomes" id="UP000019486"/>
    </source>
</evidence>
<dbReference type="AlphaFoldDB" id="W9H319"/>
<dbReference type="InterPro" id="IPR054193">
    <property type="entry name" value="DUF6898"/>
</dbReference>
<sequence length="67" mass="7423">MAKPPGREVLLEFQRVGSYMKATAMDPETMTEVSVVGPVNHSQELLRRTVIAKLEYVLARKAGAPPR</sequence>
<comment type="caution">
    <text evidence="2">The sequence shown here is derived from an EMBL/GenBank/DDBJ whole genome shotgun (WGS) entry which is preliminary data.</text>
</comment>
<accession>W9H319</accession>
<feature type="domain" description="DUF6898" evidence="1">
    <location>
        <begin position="7"/>
        <end position="61"/>
    </location>
</feature>
<reference evidence="2 3" key="1">
    <citation type="submission" date="2013-08" db="EMBL/GenBank/DDBJ databases">
        <title>The genome sequence of Skermanella stibiiresistens.</title>
        <authorList>
            <person name="Zhu W."/>
            <person name="Wang G."/>
        </authorList>
    </citation>
    <scope>NUCLEOTIDE SEQUENCE [LARGE SCALE GENOMIC DNA]</scope>
    <source>
        <strain evidence="2 3">SB22</strain>
    </source>
</reference>
<dbReference type="Proteomes" id="UP000019486">
    <property type="component" value="Unassembled WGS sequence"/>
</dbReference>
<dbReference type="Pfam" id="PF21839">
    <property type="entry name" value="DUF6898"/>
    <property type="match status" value="1"/>
</dbReference>
<gene>
    <name evidence="2" type="ORF">N825_07560</name>
</gene>
<dbReference type="EMBL" id="AVFL01000013">
    <property type="protein sequence ID" value="EWY39181.1"/>
    <property type="molecule type" value="Genomic_DNA"/>
</dbReference>
<dbReference type="RefSeq" id="WP_037455244.1">
    <property type="nucleotide sequence ID" value="NZ_AVFL01000013.1"/>
</dbReference>
<name>W9H319_9PROT</name>
<protein>
    <recommendedName>
        <fullName evidence="1">DUF6898 domain-containing protein</fullName>
    </recommendedName>
</protein>
<evidence type="ECO:0000259" key="1">
    <source>
        <dbReference type="Pfam" id="PF21839"/>
    </source>
</evidence>
<proteinExistence type="predicted"/>
<dbReference type="STRING" id="1385369.N825_07560"/>
<keyword evidence="3" id="KW-1185">Reference proteome</keyword>
<evidence type="ECO:0000313" key="2">
    <source>
        <dbReference type="EMBL" id="EWY39181.1"/>
    </source>
</evidence>